<evidence type="ECO:0000313" key="3">
    <source>
        <dbReference type="Proteomes" id="UP001589792"/>
    </source>
</evidence>
<feature type="signal peptide" evidence="1">
    <location>
        <begin position="1"/>
        <end position="21"/>
    </location>
</feature>
<reference evidence="2 3" key="1">
    <citation type="submission" date="2024-09" db="EMBL/GenBank/DDBJ databases">
        <authorList>
            <person name="Sun Q."/>
            <person name="Mori K."/>
        </authorList>
    </citation>
    <scope>NUCLEOTIDE SEQUENCE [LARGE SCALE GENOMIC DNA]</scope>
    <source>
        <strain evidence="2 3">CCM 8626</strain>
    </source>
</reference>
<dbReference type="EMBL" id="JBHLXG010000008">
    <property type="protein sequence ID" value="MFC0226912.1"/>
    <property type="molecule type" value="Genomic_DNA"/>
</dbReference>
<feature type="chain" id="PRO_5046005055" evidence="1">
    <location>
        <begin position="22"/>
        <end position="167"/>
    </location>
</feature>
<evidence type="ECO:0000313" key="2">
    <source>
        <dbReference type="EMBL" id="MFC0226912.1"/>
    </source>
</evidence>
<accession>A0ABV6ED40</accession>
<protein>
    <submittedName>
        <fullName evidence="2">CS1 type fimbrial major subunit</fullName>
    </submittedName>
</protein>
<dbReference type="Gene3D" id="2.60.40.2040">
    <property type="entry name" value="CFA/I fimbrial subunit E, pilin domain"/>
    <property type="match status" value="1"/>
</dbReference>
<dbReference type="RefSeq" id="WP_380674943.1">
    <property type="nucleotide sequence ID" value="NZ_CP173186.1"/>
</dbReference>
<comment type="caution">
    <text evidence="2">The sequence shown here is derived from an EMBL/GenBank/DDBJ whole genome shotgun (WGS) entry which is preliminary data.</text>
</comment>
<gene>
    <name evidence="2" type="ORF">ACFFJ3_10430</name>
</gene>
<dbReference type="InterPro" id="IPR007540">
    <property type="entry name" value="Fimbrial_CS1-type"/>
</dbReference>
<dbReference type="Pfam" id="PF04449">
    <property type="entry name" value="Fimbrial_CS1"/>
    <property type="match status" value="1"/>
</dbReference>
<organism evidence="2 3">
    <name type="scientific">Serratia aquatilis</name>
    <dbReference type="NCBI Taxonomy" id="1737515"/>
    <lineage>
        <taxon>Bacteria</taxon>
        <taxon>Pseudomonadati</taxon>
        <taxon>Pseudomonadota</taxon>
        <taxon>Gammaproteobacteria</taxon>
        <taxon>Enterobacterales</taxon>
        <taxon>Yersiniaceae</taxon>
        <taxon>Serratia</taxon>
    </lineage>
</organism>
<proteinExistence type="predicted"/>
<keyword evidence="1" id="KW-0732">Signal</keyword>
<sequence length="167" mass="17726">MNKMILSVIAAAVMSAGAAHAADGVEKKIAIVATINDAIFVSKPDGHSWYDKEELSATNYKQLEFASNDLPVRIYTTDDEVNVSLVEPLIVARADGAQLSDVTITFAGKPVVQGTPVNIKQTTIAPGGYDNIYTLKINAKSPTNVAAGASKNGQYQGELVMLFEPKA</sequence>
<evidence type="ECO:0000256" key="1">
    <source>
        <dbReference type="SAM" id="SignalP"/>
    </source>
</evidence>
<name>A0ABV6ED40_9GAMM</name>
<keyword evidence="3" id="KW-1185">Reference proteome</keyword>
<dbReference type="Proteomes" id="UP001589792">
    <property type="component" value="Unassembled WGS sequence"/>
</dbReference>